<feature type="transmembrane region" description="Helical" evidence="1">
    <location>
        <begin position="349"/>
        <end position="367"/>
    </location>
</feature>
<name>A0A1F5YNN9_9BACT</name>
<evidence type="ECO:0000256" key="1">
    <source>
        <dbReference type="SAM" id="Phobius"/>
    </source>
</evidence>
<evidence type="ECO:0000313" key="2">
    <source>
        <dbReference type="EMBL" id="OGG01502.1"/>
    </source>
</evidence>
<organism evidence="2 3">
    <name type="scientific">Candidatus Gottesmanbacteria bacterium RBG_16_52_11</name>
    <dbReference type="NCBI Taxonomy" id="1798374"/>
    <lineage>
        <taxon>Bacteria</taxon>
        <taxon>Candidatus Gottesmaniibacteriota</taxon>
    </lineage>
</organism>
<dbReference type="EMBL" id="MFJD01000015">
    <property type="protein sequence ID" value="OGG01502.1"/>
    <property type="molecule type" value="Genomic_DNA"/>
</dbReference>
<reference evidence="2 3" key="1">
    <citation type="journal article" date="2016" name="Nat. Commun.">
        <title>Thousands of microbial genomes shed light on interconnected biogeochemical processes in an aquifer system.</title>
        <authorList>
            <person name="Anantharaman K."/>
            <person name="Brown C.T."/>
            <person name="Hug L.A."/>
            <person name="Sharon I."/>
            <person name="Castelle C.J."/>
            <person name="Probst A.J."/>
            <person name="Thomas B.C."/>
            <person name="Singh A."/>
            <person name="Wilkins M.J."/>
            <person name="Karaoz U."/>
            <person name="Brodie E.L."/>
            <person name="Williams K.H."/>
            <person name="Hubbard S.S."/>
            <person name="Banfield J.F."/>
        </authorList>
    </citation>
    <scope>NUCLEOTIDE SEQUENCE [LARGE SCALE GENOMIC DNA]</scope>
</reference>
<evidence type="ECO:0000313" key="3">
    <source>
        <dbReference type="Proteomes" id="UP000178448"/>
    </source>
</evidence>
<feature type="transmembrane region" description="Helical" evidence="1">
    <location>
        <begin position="436"/>
        <end position="458"/>
    </location>
</feature>
<keyword evidence="1" id="KW-0472">Membrane</keyword>
<sequence>MEVMGTDPNEKTPKAPTVISVEGSQNAVWSDTPGAVPVTNIPILQTQPQDVHGLIIIPGEAPTKWEKFKETALEVLTEYTQRARAMRLPAPVISPPVTGQPIQPTRPAPAPAQAAAPAQPQVMIAARHTEQPVSRIVPENLVIVPIQPQEPQSLYPSIPPASRLAARPSAFARPVNPPAASAAGTDDLALISSIVSSASNEFTETWRPMRAKEVTTPDSGYQIGVHSAKTMPAAEETPKRKPASQEYIGEGYQVFGRVISADVENKPAAIVRIISMIFFGMTVSYATLTLVLFGTILALAIALTHAGSPEFIFLKYFPTVGILPVLSCLVMIAFLYISYKIRDGSRISWTLALASLIAFPVTFAYFMPVLSFPLVKLVATYAGSPTKQIPLPVLTVGELGRLFSLFLVFEGVTVLLIIFARAFSHRSNPLPQAARMSITLVIFLFLLPVTTVTAYGYFNSQTTDFGYTNAAGSVRYRIFTPFGTPGGRVNSSKFLANEELAGTFNAVRVTYDVPLPAIIQTGFSSPITVVQTEVRPDFAIRKFVGDLDRSANTLIEPVPVANAKDAIGYATSKGPTHYLTLLKPDNILILLSSPVADTGELVSFAESLE</sequence>
<protein>
    <submittedName>
        <fullName evidence="2">Uncharacterized protein</fullName>
    </submittedName>
</protein>
<feature type="transmembrane region" description="Helical" evidence="1">
    <location>
        <begin position="316"/>
        <end position="337"/>
    </location>
</feature>
<proteinExistence type="predicted"/>
<gene>
    <name evidence="2" type="ORF">A2Z33_00480</name>
</gene>
<keyword evidence="1" id="KW-1133">Transmembrane helix</keyword>
<keyword evidence="1" id="KW-0812">Transmembrane</keyword>
<feature type="transmembrane region" description="Helical" evidence="1">
    <location>
        <begin position="276"/>
        <end position="304"/>
    </location>
</feature>
<accession>A0A1F5YNN9</accession>
<dbReference type="Proteomes" id="UP000178448">
    <property type="component" value="Unassembled WGS sequence"/>
</dbReference>
<feature type="transmembrane region" description="Helical" evidence="1">
    <location>
        <begin position="402"/>
        <end position="424"/>
    </location>
</feature>
<comment type="caution">
    <text evidence="2">The sequence shown here is derived from an EMBL/GenBank/DDBJ whole genome shotgun (WGS) entry which is preliminary data.</text>
</comment>
<dbReference type="AlphaFoldDB" id="A0A1F5YNN9"/>